<reference evidence="1 4" key="1">
    <citation type="journal article" date="2015" name="Genome Announc.">
        <title>Complete Genome Sequence of the Nitrogen-Fixing and Solvent-Producing Clostridium pasteurianum DSM 525.</title>
        <authorList>
            <person name="Poehlein A."/>
            <person name="Grosse-Honebrink A."/>
            <person name="Zhang Y."/>
            <person name="Minton N.P."/>
            <person name="Daniel R."/>
        </authorList>
    </citation>
    <scope>NUCLEOTIDE SEQUENCE [LARGE SCALE GENOMIC DNA]</scope>
    <source>
        <strain evidence="1">DSM 525</strain>
        <strain evidence="4">DSM 525 / ATCC 6013</strain>
    </source>
</reference>
<dbReference type="EMBL" id="JPGY02000001">
    <property type="protein sequence ID" value="KRU12480.1"/>
    <property type="molecule type" value="Genomic_DNA"/>
</dbReference>
<name>A0A0H3J8V7_CLOPA</name>
<evidence type="ECO:0000313" key="3">
    <source>
        <dbReference type="Proteomes" id="UP000028042"/>
    </source>
</evidence>
<proteinExistence type="predicted"/>
<keyword evidence="4" id="KW-1185">Reference proteome</keyword>
<evidence type="ECO:0000313" key="2">
    <source>
        <dbReference type="EMBL" id="KRU12480.1"/>
    </source>
</evidence>
<dbReference type="KEGG" id="cpae:CPAST_c14460"/>
<evidence type="ECO:0000313" key="4">
    <source>
        <dbReference type="Proteomes" id="UP000030905"/>
    </source>
</evidence>
<accession>A0A0H3J8V7</accession>
<dbReference type="PATRIC" id="fig|1262449.3.peg.3799"/>
<dbReference type="EMBL" id="CP009268">
    <property type="protein sequence ID" value="AJA51513.1"/>
    <property type="molecule type" value="Genomic_DNA"/>
</dbReference>
<reference evidence="2 3" key="3">
    <citation type="journal article" name="Genome Announc.">
        <title>Improved Draft Genome Sequence of Clostridium pasteurianum Strain ATCC 6013 (DSM 525) Using a Hybrid Next-Generation Sequencing Approach.</title>
        <authorList>
            <person name="Pyne M.E."/>
            <person name="Utturkar S."/>
            <person name="Brown S.D."/>
            <person name="Moo-Young M."/>
            <person name="Chung D.A."/>
            <person name="Chou C.P."/>
        </authorList>
    </citation>
    <scope>NUCLEOTIDE SEQUENCE [LARGE SCALE GENOMIC DNA]</scope>
    <source>
        <strain evidence="2 3">ATCC 6013</strain>
    </source>
</reference>
<sequence length="87" mass="9648">MANIEIPELLTPEIIDSIASNAEALKSALASKTEEEKVSLSHSKNCKKCCCPDSLKFNFFLCHVIIINKNADCKKTDKCDESDNEDL</sequence>
<gene>
    <name evidence="1" type="ORF">CLPA_c14460</name>
    <name evidence="2" type="ORF">CP6013_01728</name>
</gene>
<dbReference type="Proteomes" id="UP000030905">
    <property type="component" value="Chromosome"/>
</dbReference>
<evidence type="ECO:0000313" key="1">
    <source>
        <dbReference type="EMBL" id="AJA51513.1"/>
    </source>
</evidence>
<dbReference type="RefSeq" id="WP_003447850.1">
    <property type="nucleotide sequence ID" value="NZ_ANZB01000018.1"/>
</dbReference>
<dbReference type="AlphaFoldDB" id="A0A0H3J8V7"/>
<protein>
    <submittedName>
        <fullName evidence="1">Uncharacterized protein</fullName>
    </submittedName>
</protein>
<dbReference type="GeneID" id="93073620"/>
<dbReference type="Proteomes" id="UP000028042">
    <property type="component" value="Unassembled WGS sequence"/>
</dbReference>
<dbReference type="KEGG" id="cpat:CLPA_c14460"/>
<organism evidence="1 4">
    <name type="scientific">Clostridium pasteurianum DSM 525 = ATCC 6013</name>
    <dbReference type="NCBI Taxonomy" id="1262449"/>
    <lineage>
        <taxon>Bacteria</taxon>
        <taxon>Bacillati</taxon>
        <taxon>Bacillota</taxon>
        <taxon>Clostridia</taxon>
        <taxon>Eubacteriales</taxon>
        <taxon>Clostridiaceae</taxon>
        <taxon>Clostridium</taxon>
    </lineage>
</organism>
<reference evidence="2" key="2">
    <citation type="submission" date="2015-10" db="EMBL/GenBank/DDBJ databases">
        <title>Improved Draft Genome Sequence of Clostridium pasteurianum Strain ATCC 6013 (DSM 525) Using a Hybrid Next-Generation Sequencing Approach.</title>
        <authorList>
            <person name="Pyne M.E."/>
            <person name="Utturkar S.M."/>
            <person name="Brown S.D."/>
            <person name="Moo-Young M."/>
            <person name="Chung D.A."/>
            <person name="Chou P.C."/>
        </authorList>
    </citation>
    <scope>NUCLEOTIDE SEQUENCE</scope>
    <source>
        <strain evidence="2">ATCC 6013</strain>
    </source>
</reference>